<dbReference type="PANTHER" id="PTHR43046">
    <property type="entry name" value="GDP-MANNOSE MANNOSYL HYDROLASE"/>
    <property type="match status" value="1"/>
</dbReference>
<evidence type="ECO:0000313" key="5">
    <source>
        <dbReference type="EMBL" id="MFC5410660.1"/>
    </source>
</evidence>
<protein>
    <submittedName>
        <fullName evidence="5">NUDIX domain-containing protein</fullName>
    </submittedName>
</protein>
<accession>A0ABW0IDN1</accession>
<evidence type="ECO:0000256" key="3">
    <source>
        <dbReference type="RuleBase" id="RU003476"/>
    </source>
</evidence>
<organism evidence="5 6">
    <name type="scientific">Larkinella bovis</name>
    <dbReference type="NCBI Taxonomy" id="683041"/>
    <lineage>
        <taxon>Bacteria</taxon>
        <taxon>Pseudomonadati</taxon>
        <taxon>Bacteroidota</taxon>
        <taxon>Cytophagia</taxon>
        <taxon>Cytophagales</taxon>
        <taxon>Spirosomataceae</taxon>
        <taxon>Larkinella</taxon>
    </lineage>
</organism>
<dbReference type="InterPro" id="IPR020476">
    <property type="entry name" value="Nudix_hydrolase"/>
</dbReference>
<evidence type="ECO:0000259" key="4">
    <source>
        <dbReference type="PROSITE" id="PS51462"/>
    </source>
</evidence>
<dbReference type="InterPro" id="IPR000086">
    <property type="entry name" value="NUDIX_hydrolase_dom"/>
</dbReference>
<sequence>MKVRPAVLLIENNHVLLLHYRYGDADVYCLPGGNPDKGETLEHTLVRELQEELGVEVEIGPVAFFGEVIAPETDKPDVLHVVFAGQLIGGIPQLNPAETTARAIAWKPVSQLDALNLYPNVGRNIQDLLLSQNSPGYIGKIDQTFF</sequence>
<dbReference type="PRINTS" id="PR00502">
    <property type="entry name" value="NUDIXFAMILY"/>
</dbReference>
<keyword evidence="2 3" id="KW-0378">Hydrolase</keyword>
<name>A0ABW0IDN1_9BACT</name>
<dbReference type="RefSeq" id="WP_379846503.1">
    <property type="nucleotide sequence ID" value="NZ_JBHSMA010000004.1"/>
</dbReference>
<evidence type="ECO:0000256" key="1">
    <source>
        <dbReference type="ARBA" id="ARBA00001946"/>
    </source>
</evidence>
<dbReference type="Gene3D" id="3.90.79.10">
    <property type="entry name" value="Nucleoside Triphosphate Pyrophosphohydrolase"/>
    <property type="match status" value="1"/>
</dbReference>
<proteinExistence type="inferred from homology"/>
<dbReference type="InterPro" id="IPR020084">
    <property type="entry name" value="NUDIX_hydrolase_CS"/>
</dbReference>
<dbReference type="PANTHER" id="PTHR43046:SF14">
    <property type="entry name" value="MUTT_NUDIX FAMILY PROTEIN"/>
    <property type="match status" value="1"/>
</dbReference>
<keyword evidence="6" id="KW-1185">Reference proteome</keyword>
<comment type="similarity">
    <text evidence="3">Belongs to the Nudix hydrolase family.</text>
</comment>
<dbReference type="PROSITE" id="PS51462">
    <property type="entry name" value="NUDIX"/>
    <property type="match status" value="1"/>
</dbReference>
<dbReference type="PROSITE" id="PS00893">
    <property type="entry name" value="NUDIX_BOX"/>
    <property type="match status" value="1"/>
</dbReference>
<evidence type="ECO:0000313" key="6">
    <source>
        <dbReference type="Proteomes" id="UP001596106"/>
    </source>
</evidence>
<dbReference type="Proteomes" id="UP001596106">
    <property type="component" value="Unassembled WGS sequence"/>
</dbReference>
<dbReference type="EMBL" id="JBHSMA010000004">
    <property type="protein sequence ID" value="MFC5410660.1"/>
    <property type="molecule type" value="Genomic_DNA"/>
</dbReference>
<dbReference type="SUPFAM" id="SSF55811">
    <property type="entry name" value="Nudix"/>
    <property type="match status" value="1"/>
</dbReference>
<evidence type="ECO:0000256" key="2">
    <source>
        <dbReference type="ARBA" id="ARBA00022801"/>
    </source>
</evidence>
<comment type="cofactor">
    <cofactor evidence="1">
        <name>Mg(2+)</name>
        <dbReference type="ChEBI" id="CHEBI:18420"/>
    </cofactor>
</comment>
<dbReference type="InterPro" id="IPR015797">
    <property type="entry name" value="NUDIX_hydrolase-like_dom_sf"/>
</dbReference>
<dbReference type="Pfam" id="PF00293">
    <property type="entry name" value="NUDIX"/>
    <property type="match status" value="1"/>
</dbReference>
<gene>
    <name evidence="5" type="ORF">ACFPMF_15155</name>
</gene>
<comment type="caution">
    <text evidence="5">The sequence shown here is derived from an EMBL/GenBank/DDBJ whole genome shotgun (WGS) entry which is preliminary data.</text>
</comment>
<reference evidence="6" key="1">
    <citation type="journal article" date="2019" name="Int. J. Syst. Evol. Microbiol.">
        <title>The Global Catalogue of Microorganisms (GCM) 10K type strain sequencing project: providing services to taxonomists for standard genome sequencing and annotation.</title>
        <authorList>
            <consortium name="The Broad Institute Genomics Platform"/>
            <consortium name="The Broad Institute Genome Sequencing Center for Infectious Disease"/>
            <person name="Wu L."/>
            <person name="Ma J."/>
        </authorList>
    </citation>
    <scope>NUCLEOTIDE SEQUENCE [LARGE SCALE GENOMIC DNA]</scope>
    <source>
        <strain evidence="6">CCUG 55250</strain>
    </source>
</reference>
<feature type="domain" description="Nudix hydrolase" evidence="4">
    <location>
        <begin position="1"/>
        <end position="131"/>
    </location>
</feature>